<dbReference type="OrthoDB" id="2187943at2"/>
<keyword evidence="4" id="KW-1185">Reference proteome</keyword>
<comment type="caution">
    <text evidence="2">The sequence shown here is derived from an EMBL/GenBank/DDBJ whole genome shotgun (WGS) entry which is preliminary data.</text>
</comment>
<evidence type="ECO:0000313" key="2">
    <source>
        <dbReference type="EMBL" id="RST59228.1"/>
    </source>
</evidence>
<evidence type="ECO:0000313" key="1">
    <source>
        <dbReference type="EMBL" id="GIN94301.1"/>
    </source>
</evidence>
<name>A0A429X716_SIMTE</name>
<dbReference type="Proteomes" id="UP000680670">
    <property type="component" value="Unassembled WGS sequence"/>
</dbReference>
<gene>
    <name evidence="2" type="ORF">D5F11_012785</name>
    <name evidence="1" type="ORF">J6TS1_01710</name>
</gene>
<reference evidence="2 3" key="1">
    <citation type="submission" date="2018-12" db="EMBL/GenBank/DDBJ databases">
        <authorList>
            <person name="Sun L."/>
            <person name="Chen Z."/>
        </authorList>
    </citation>
    <scope>NUCLEOTIDE SEQUENCE [LARGE SCALE GENOMIC DNA]</scope>
    <source>
        <strain evidence="2 3">LMG 29736</strain>
    </source>
</reference>
<dbReference type="RefSeq" id="WP_120116291.1">
    <property type="nucleotide sequence ID" value="NZ_BORI01000003.1"/>
</dbReference>
<dbReference type="Proteomes" id="UP000287296">
    <property type="component" value="Unassembled WGS sequence"/>
</dbReference>
<proteinExistence type="predicted"/>
<dbReference type="AlphaFoldDB" id="A0A429X716"/>
<sequence>MTEKEWQEFRFAVEVEEQELAFYYKGEEWWISRLYGEEKNYLLTRSKNSYTQEYRTAVELFNNGIVDGKPFIERVKDFF</sequence>
<evidence type="ECO:0000313" key="4">
    <source>
        <dbReference type="Proteomes" id="UP000680670"/>
    </source>
</evidence>
<protein>
    <submittedName>
        <fullName evidence="2">Uncharacterized protein</fullName>
    </submittedName>
</protein>
<dbReference type="EMBL" id="QYTW02000012">
    <property type="protein sequence ID" value="RST59228.1"/>
    <property type="molecule type" value="Genomic_DNA"/>
</dbReference>
<reference evidence="1 4" key="2">
    <citation type="submission" date="2021-03" db="EMBL/GenBank/DDBJ databases">
        <title>Antimicrobial resistance genes in bacteria isolated from Japanese honey, and their potential for conferring macrolide and lincosamide resistance in the American foulbrood pathogen Paenibacillus larvae.</title>
        <authorList>
            <person name="Okamoto M."/>
            <person name="Kumagai M."/>
            <person name="Kanamori H."/>
            <person name="Takamatsu D."/>
        </authorList>
    </citation>
    <scope>NUCLEOTIDE SEQUENCE [LARGE SCALE GENOMIC DNA]</scope>
    <source>
        <strain evidence="1 4">J6TS1</strain>
    </source>
</reference>
<dbReference type="EMBL" id="BORJ01000001">
    <property type="protein sequence ID" value="GIN94301.1"/>
    <property type="molecule type" value="Genomic_DNA"/>
</dbReference>
<accession>A0A429X716</accession>
<organism evidence="2 3">
    <name type="scientific">Siminovitchia terrae</name>
    <name type="common">Bacillus terrae</name>
    <dbReference type="NCBI Taxonomy" id="1914933"/>
    <lineage>
        <taxon>Bacteria</taxon>
        <taxon>Bacillati</taxon>
        <taxon>Bacillota</taxon>
        <taxon>Bacilli</taxon>
        <taxon>Bacillales</taxon>
        <taxon>Bacillaceae</taxon>
        <taxon>Siminovitchia</taxon>
    </lineage>
</organism>
<evidence type="ECO:0000313" key="3">
    <source>
        <dbReference type="Proteomes" id="UP000287296"/>
    </source>
</evidence>